<dbReference type="NCBIfam" id="NF005686">
    <property type="entry name" value="PRK07486.1"/>
    <property type="match status" value="1"/>
</dbReference>
<proteinExistence type="predicted"/>
<dbReference type="InterPro" id="IPR036928">
    <property type="entry name" value="AS_sf"/>
</dbReference>
<dbReference type="Pfam" id="PF01425">
    <property type="entry name" value="Amidase"/>
    <property type="match status" value="1"/>
</dbReference>
<dbReference type="InterPro" id="IPR023631">
    <property type="entry name" value="Amidase_dom"/>
</dbReference>
<dbReference type="Gene3D" id="3.90.1300.10">
    <property type="entry name" value="Amidase signature (AS) domain"/>
    <property type="match status" value="1"/>
</dbReference>
<evidence type="ECO:0000313" key="2">
    <source>
        <dbReference type="EMBL" id="SUZ63896.1"/>
    </source>
</evidence>
<dbReference type="SUPFAM" id="SSF75304">
    <property type="entry name" value="Amidase signature (AS) enzymes"/>
    <property type="match status" value="1"/>
</dbReference>
<evidence type="ECO:0000259" key="1">
    <source>
        <dbReference type="Pfam" id="PF01425"/>
    </source>
</evidence>
<dbReference type="InterPro" id="IPR000120">
    <property type="entry name" value="Amidase"/>
</dbReference>
<sequence length="479" mass="51538">MWWNTEVTNEALCDLTAIEMRSLLSAGDLSARELLGAHLERIERINPSVNAIVTLVPELATQRALKADEAFANGESLGLLHGLPVAHKDLADTAGVRTTLGSPIFRDRVPEHDDLIVERQREAGAVMVGKTNVPEFGAGSQTFNEVFGVTSNPYDTSVTCGGSSGGAAVALAARMIALADGSDLGGSLRNPASFCNVVGFRPSGGRVPTVPNSQLWIPMATTGPMARTVSDIALFMQAIAGPHRLAPSSNVESPEIFAGSLERDFRGVKVAWSPDLGGLPVDAAIRTALASVPDALSDLGCEVVETWPDLSDAPEIFQTLRAWIFAYRYGPLLETHREQLKQTVIWNAEKGLSMSLKDHAEACSKQAAMFSQLQQFMSGIEFLACPVTQVPPFSKEVEYIEEIEGVRLDTYIDWMRSCSDITTTTHPAISVPAAFTAGGLPVGLQLVGRSREDRSVLELAYAYEQITGTAQRRPSLLDT</sequence>
<organism evidence="2">
    <name type="scientific">marine metagenome</name>
    <dbReference type="NCBI Taxonomy" id="408172"/>
    <lineage>
        <taxon>unclassified sequences</taxon>
        <taxon>metagenomes</taxon>
        <taxon>ecological metagenomes</taxon>
    </lineage>
</organism>
<accession>A0A381PA96</accession>
<dbReference type="InterPro" id="IPR020556">
    <property type="entry name" value="Amidase_CS"/>
</dbReference>
<dbReference type="EMBL" id="UINC01000927">
    <property type="protein sequence ID" value="SUZ63896.1"/>
    <property type="molecule type" value="Genomic_DNA"/>
</dbReference>
<gene>
    <name evidence="2" type="ORF">METZ01_LOCUS16750</name>
</gene>
<reference evidence="2" key="1">
    <citation type="submission" date="2018-05" db="EMBL/GenBank/DDBJ databases">
        <authorList>
            <person name="Lanie J.A."/>
            <person name="Ng W.-L."/>
            <person name="Kazmierczak K.M."/>
            <person name="Andrzejewski T.M."/>
            <person name="Davidsen T.M."/>
            <person name="Wayne K.J."/>
            <person name="Tettelin H."/>
            <person name="Glass J.I."/>
            <person name="Rusch D."/>
            <person name="Podicherti R."/>
            <person name="Tsui H.-C.T."/>
            <person name="Winkler M.E."/>
        </authorList>
    </citation>
    <scope>NUCLEOTIDE SEQUENCE</scope>
</reference>
<dbReference type="PROSITE" id="PS00571">
    <property type="entry name" value="AMIDASES"/>
    <property type="match status" value="1"/>
</dbReference>
<dbReference type="PANTHER" id="PTHR11895:SF76">
    <property type="entry name" value="INDOLEACETAMIDE HYDROLASE"/>
    <property type="match status" value="1"/>
</dbReference>
<dbReference type="GO" id="GO:0003824">
    <property type="term" value="F:catalytic activity"/>
    <property type="evidence" value="ECO:0007669"/>
    <property type="project" value="InterPro"/>
</dbReference>
<name>A0A381PA96_9ZZZZ</name>
<dbReference type="PANTHER" id="PTHR11895">
    <property type="entry name" value="TRANSAMIDASE"/>
    <property type="match status" value="1"/>
</dbReference>
<feature type="domain" description="Amidase" evidence="1">
    <location>
        <begin position="33"/>
        <end position="457"/>
    </location>
</feature>
<protein>
    <recommendedName>
        <fullName evidence="1">Amidase domain-containing protein</fullName>
    </recommendedName>
</protein>
<dbReference type="AlphaFoldDB" id="A0A381PA96"/>